<protein>
    <submittedName>
        <fullName evidence="2">Uncharacterized protein</fullName>
    </submittedName>
</protein>
<dbReference type="RefSeq" id="WP_344991807.1">
    <property type="nucleotide sequence ID" value="NZ_BAABFR010000010.1"/>
</dbReference>
<keyword evidence="1" id="KW-1133">Transmembrane helix</keyword>
<gene>
    <name evidence="2" type="ORF">GCM10023147_10200</name>
</gene>
<reference evidence="3" key="1">
    <citation type="journal article" date="2019" name="Int. J. Syst. Evol. Microbiol.">
        <title>The Global Catalogue of Microorganisms (GCM) 10K type strain sequencing project: providing services to taxonomists for standard genome sequencing and annotation.</title>
        <authorList>
            <consortium name="The Broad Institute Genomics Platform"/>
            <consortium name="The Broad Institute Genome Sequencing Center for Infectious Disease"/>
            <person name="Wu L."/>
            <person name="Ma J."/>
        </authorList>
    </citation>
    <scope>NUCLEOTIDE SEQUENCE [LARGE SCALE GENOMIC DNA]</scope>
    <source>
        <strain evidence="3">JCM 17688</strain>
    </source>
</reference>
<proteinExistence type="predicted"/>
<evidence type="ECO:0000313" key="3">
    <source>
        <dbReference type="Proteomes" id="UP001500635"/>
    </source>
</evidence>
<comment type="caution">
    <text evidence="2">The sequence shown here is derived from an EMBL/GenBank/DDBJ whole genome shotgun (WGS) entry which is preliminary data.</text>
</comment>
<accession>A0ABP8J807</accession>
<dbReference type="EMBL" id="BAABFR010000010">
    <property type="protein sequence ID" value="GAA4386663.1"/>
    <property type="molecule type" value="Genomic_DNA"/>
</dbReference>
<dbReference type="PROSITE" id="PS51257">
    <property type="entry name" value="PROKAR_LIPOPROTEIN"/>
    <property type="match status" value="1"/>
</dbReference>
<feature type="transmembrane region" description="Helical" evidence="1">
    <location>
        <begin position="93"/>
        <end position="113"/>
    </location>
</feature>
<keyword evidence="3" id="KW-1185">Reference proteome</keyword>
<keyword evidence="1" id="KW-0812">Transmembrane</keyword>
<sequence>MARTRRGPAVLLWVLVSLACGAGSAALAVAGIVQTSALLAAGGPDGAAGLVSSPLGVRTAAVLAVCIASLVVCAALAVLGLPGLFGVRWAAALFWAAAFVEFALSAGLVLLGLRRSYTDATSVYAIDHNGQPMAGLLAVAAAALMVGYVLVLALTRRLYAWTLTR</sequence>
<organism evidence="2 3">
    <name type="scientific">Tsukamurella soli</name>
    <dbReference type="NCBI Taxonomy" id="644556"/>
    <lineage>
        <taxon>Bacteria</taxon>
        <taxon>Bacillati</taxon>
        <taxon>Actinomycetota</taxon>
        <taxon>Actinomycetes</taxon>
        <taxon>Mycobacteriales</taxon>
        <taxon>Tsukamurellaceae</taxon>
        <taxon>Tsukamurella</taxon>
    </lineage>
</organism>
<name>A0ABP8J807_9ACTN</name>
<evidence type="ECO:0000256" key="1">
    <source>
        <dbReference type="SAM" id="Phobius"/>
    </source>
</evidence>
<keyword evidence="1" id="KW-0472">Membrane</keyword>
<evidence type="ECO:0000313" key="2">
    <source>
        <dbReference type="EMBL" id="GAA4386663.1"/>
    </source>
</evidence>
<dbReference type="Proteomes" id="UP001500635">
    <property type="component" value="Unassembled WGS sequence"/>
</dbReference>
<feature type="transmembrane region" description="Helical" evidence="1">
    <location>
        <begin position="133"/>
        <end position="155"/>
    </location>
</feature>
<feature type="transmembrane region" description="Helical" evidence="1">
    <location>
        <begin position="60"/>
        <end position="81"/>
    </location>
</feature>